<dbReference type="AlphaFoldDB" id="A0A9D4HBU4"/>
<evidence type="ECO:0000313" key="1">
    <source>
        <dbReference type="EMBL" id="KAH3830564.1"/>
    </source>
</evidence>
<dbReference type="EMBL" id="JAIWYP010000004">
    <property type="protein sequence ID" value="KAH3830564.1"/>
    <property type="molecule type" value="Genomic_DNA"/>
</dbReference>
<accession>A0A9D4HBU4</accession>
<gene>
    <name evidence="1" type="ORF">DPMN_103809</name>
</gene>
<proteinExistence type="predicted"/>
<reference evidence="1" key="1">
    <citation type="journal article" date="2019" name="bioRxiv">
        <title>The Genome of the Zebra Mussel, Dreissena polymorpha: A Resource for Invasive Species Research.</title>
        <authorList>
            <person name="McCartney M.A."/>
            <person name="Auch B."/>
            <person name="Kono T."/>
            <person name="Mallez S."/>
            <person name="Zhang Y."/>
            <person name="Obille A."/>
            <person name="Becker A."/>
            <person name="Abrahante J.E."/>
            <person name="Garbe J."/>
            <person name="Badalamenti J.P."/>
            <person name="Herman A."/>
            <person name="Mangelson H."/>
            <person name="Liachko I."/>
            <person name="Sullivan S."/>
            <person name="Sone E.D."/>
            <person name="Koren S."/>
            <person name="Silverstein K.A.T."/>
            <person name="Beckman K.B."/>
            <person name="Gohl D.M."/>
        </authorList>
    </citation>
    <scope>NUCLEOTIDE SEQUENCE</scope>
    <source>
        <strain evidence="1">Duluth1</strain>
        <tissue evidence="1">Whole animal</tissue>
    </source>
</reference>
<dbReference type="Proteomes" id="UP000828390">
    <property type="component" value="Unassembled WGS sequence"/>
</dbReference>
<reference evidence="1" key="2">
    <citation type="submission" date="2020-11" db="EMBL/GenBank/DDBJ databases">
        <authorList>
            <person name="McCartney M.A."/>
            <person name="Auch B."/>
            <person name="Kono T."/>
            <person name="Mallez S."/>
            <person name="Becker A."/>
            <person name="Gohl D.M."/>
            <person name="Silverstein K.A.T."/>
            <person name="Koren S."/>
            <person name="Bechman K.B."/>
            <person name="Herman A."/>
            <person name="Abrahante J.E."/>
            <person name="Garbe J."/>
        </authorList>
    </citation>
    <scope>NUCLEOTIDE SEQUENCE</scope>
    <source>
        <strain evidence="1">Duluth1</strain>
        <tissue evidence="1">Whole animal</tissue>
    </source>
</reference>
<organism evidence="1 2">
    <name type="scientific">Dreissena polymorpha</name>
    <name type="common">Zebra mussel</name>
    <name type="synonym">Mytilus polymorpha</name>
    <dbReference type="NCBI Taxonomy" id="45954"/>
    <lineage>
        <taxon>Eukaryota</taxon>
        <taxon>Metazoa</taxon>
        <taxon>Spiralia</taxon>
        <taxon>Lophotrochozoa</taxon>
        <taxon>Mollusca</taxon>
        <taxon>Bivalvia</taxon>
        <taxon>Autobranchia</taxon>
        <taxon>Heteroconchia</taxon>
        <taxon>Euheterodonta</taxon>
        <taxon>Imparidentia</taxon>
        <taxon>Neoheterodontei</taxon>
        <taxon>Myida</taxon>
        <taxon>Dreissenoidea</taxon>
        <taxon>Dreissenidae</taxon>
        <taxon>Dreissena</taxon>
    </lineage>
</organism>
<sequence length="146" mass="16964">MRAVQQSMFDAMKKRKPVSFYALVQQDDEDVTGLRHKVVIECHLAQKSQRQREKWIKKGYAEQNPPETGEIMAAPGDSFVVDILGNVRLDDCASALTRKIQFLKSRPCQQLFTVRLQENIYDQDDAFGYVMIYKSQKDNSRDRRDC</sequence>
<comment type="caution">
    <text evidence="1">The sequence shown here is derived from an EMBL/GenBank/DDBJ whole genome shotgun (WGS) entry which is preliminary data.</text>
</comment>
<name>A0A9D4HBU4_DREPO</name>
<protein>
    <submittedName>
        <fullName evidence="1">Uncharacterized protein</fullName>
    </submittedName>
</protein>
<keyword evidence="2" id="KW-1185">Reference proteome</keyword>
<evidence type="ECO:0000313" key="2">
    <source>
        <dbReference type="Proteomes" id="UP000828390"/>
    </source>
</evidence>